<evidence type="ECO:0008006" key="3">
    <source>
        <dbReference type="Google" id="ProtNLM"/>
    </source>
</evidence>
<protein>
    <recommendedName>
        <fullName evidence="3">Histidine phosphatase family protein</fullName>
    </recommendedName>
</protein>
<evidence type="ECO:0000313" key="1">
    <source>
        <dbReference type="EMBL" id="MDZ5457440.1"/>
    </source>
</evidence>
<proteinExistence type="predicted"/>
<dbReference type="EMBL" id="JAXOJX010000018">
    <property type="protein sequence ID" value="MDZ5457440.1"/>
    <property type="molecule type" value="Genomic_DNA"/>
</dbReference>
<dbReference type="Proteomes" id="UP001293718">
    <property type="component" value="Unassembled WGS sequence"/>
</dbReference>
<reference evidence="1 2" key="1">
    <citation type="submission" date="2023-11" db="EMBL/GenBank/DDBJ databases">
        <title>Draft genome of Azohydromonas lata strain H1 (DSM1123), a polyhydroxyalkanoate producer.</title>
        <authorList>
            <person name="Traversa D."/>
            <person name="D'Addabbo P."/>
            <person name="Pazzani C."/>
            <person name="Manzari C."/>
            <person name="Chiara M."/>
            <person name="Scrascia M."/>
        </authorList>
    </citation>
    <scope>NUCLEOTIDE SEQUENCE [LARGE SCALE GENOMIC DNA]</scope>
    <source>
        <strain evidence="1 2">H1</strain>
    </source>
</reference>
<dbReference type="Gene3D" id="3.40.50.1240">
    <property type="entry name" value="Phosphoglycerate mutase-like"/>
    <property type="match status" value="1"/>
</dbReference>
<evidence type="ECO:0000313" key="2">
    <source>
        <dbReference type="Proteomes" id="UP001293718"/>
    </source>
</evidence>
<dbReference type="InterPro" id="IPR029033">
    <property type="entry name" value="His_PPase_superfam"/>
</dbReference>
<name>A0ABU5IFL2_9BURK</name>
<organism evidence="1 2">
    <name type="scientific">Azohydromonas lata</name>
    <dbReference type="NCBI Taxonomy" id="45677"/>
    <lineage>
        <taxon>Bacteria</taxon>
        <taxon>Pseudomonadati</taxon>
        <taxon>Pseudomonadota</taxon>
        <taxon>Betaproteobacteria</taxon>
        <taxon>Burkholderiales</taxon>
        <taxon>Sphaerotilaceae</taxon>
        <taxon>Azohydromonas</taxon>
    </lineage>
</organism>
<sequence length="177" mass="18891">MPATRRVMLIRHAEEPDKGAGILGVDESGHPDAEALSVRGWQRAGALAGLFTACAGHGAAYRPLAPPMAVFAATDAGKSRRPLCTVQPLARRLGLEVDTRFGSEDALAPMLAAVLACRGPVLVCWRHQTMGDVAQALCGGPARRWDAARFDLVWVFERQGGAWQLTELPQRLLAGDG</sequence>
<gene>
    <name evidence="1" type="ORF">SM757_12745</name>
</gene>
<comment type="caution">
    <text evidence="1">The sequence shown here is derived from an EMBL/GenBank/DDBJ whole genome shotgun (WGS) entry which is preliminary data.</text>
</comment>
<keyword evidence="2" id="KW-1185">Reference proteome</keyword>
<dbReference type="RefSeq" id="WP_066341814.1">
    <property type="nucleotide sequence ID" value="NZ_JAXOJX010000018.1"/>
</dbReference>
<accession>A0ABU5IFL2</accession>